<organism evidence="17">
    <name type="scientific">Ecklonia radiata-associated virus 2</name>
    <dbReference type="NCBI Taxonomy" id="2480192"/>
    <lineage>
        <taxon>Viruses</taxon>
        <taxon>Monodnaviria</taxon>
        <taxon>Shotokuvirae</taxon>
        <taxon>Cressdnaviricota</taxon>
        <taxon>Arfiviricetes</taxon>
        <taxon>Cirlivirales</taxon>
        <taxon>Circoviridae</taxon>
    </lineage>
</organism>
<evidence type="ECO:0000259" key="16">
    <source>
        <dbReference type="PROSITE" id="PS52020"/>
    </source>
</evidence>
<evidence type="ECO:0000256" key="2">
    <source>
        <dbReference type="ARBA" id="ARBA00004147"/>
    </source>
</evidence>
<evidence type="ECO:0000256" key="10">
    <source>
        <dbReference type="ARBA" id="ARBA00022759"/>
    </source>
</evidence>
<protein>
    <submittedName>
        <fullName evidence="17">Rep-A</fullName>
    </submittedName>
</protein>
<dbReference type="GO" id="GO:0042025">
    <property type="term" value="C:host cell nucleus"/>
    <property type="evidence" value="ECO:0007669"/>
    <property type="project" value="UniProtKB-SubCell"/>
</dbReference>
<keyword evidence="6" id="KW-0235">DNA replication</keyword>
<evidence type="ECO:0000256" key="13">
    <source>
        <dbReference type="ARBA" id="ARBA00022840"/>
    </source>
</evidence>
<dbReference type="GO" id="GO:0004519">
    <property type="term" value="F:endonuclease activity"/>
    <property type="evidence" value="ECO:0007669"/>
    <property type="project" value="UniProtKB-KW"/>
</dbReference>
<evidence type="ECO:0000256" key="7">
    <source>
        <dbReference type="ARBA" id="ARBA00022722"/>
    </source>
</evidence>
<sequence>MSVPSSTRAKRWVFTLNNHTEGEVQLLADLLTSEHVSYGIFGREVGESGTPHLQGYCIFADRKSFNQVRALFGERYHVEVSRGTPAQASQYCKKDGDFEEFGEFPGTQGKRSDWESLKLWCETQTRQPTDLELFYAFPSLFGRYEKSVRKICNLCIKCDPITIGEPREWQRDLEERLLDEPDDRCIEFVLDYEGNSGKSWFVRYYMLKHQGSAQMLSVGKRDDIAHCVDVSRRVFFFDIPRGGMEFLQYGALEGIKNGFIFSPKYESTTKVLLNKAHVVVLCNEDPDMLKLSLDRYKITNLTSL</sequence>
<evidence type="ECO:0000256" key="12">
    <source>
        <dbReference type="ARBA" id="ARBA00022806"/>
    </source>
</evidence>
<keyword evidence="9" id="KW-0547">Nucleotide-binding</keyword>
<name>A0A3G2CHU7_9CIRC</name>
<keyword evidence="15" id="KW-0238">DNA-binding</keyword>
<evidence type="ECO:0000313" key="17">
    <source>
        <dbReference type="EMBL" id="AYM54666.1"/>
    </source>
</evidence>
<dbReference type="GO" id="GO:0006260">
    <property type="term" value="P:DNA replication"/>
    <property type="evidence" value="ECO:0007669"/>
    <property type="project" value="UniProtKB-KW"/>
</dbReference>
<keyword evidence="5" id="KW-0548">Nucleotidyltransferase</keyword>
<dbReference type="GO" id="GO:0005524">
    <property type="term" value="F:ATP binding"/>
    <property type="evidence" value="ECO:0007669"/>
    <property type="project" value="UniProtKB-KW"/>
</dbReference>
<keyword evidence="3" id="KW-1048">Host nucleus</keyword>
<evidence type="ECO:0000256" key="8">
    <source>
        <dbReference type="ARBA" id="ARBA00022723"/>
    </source>
</evidence>
<dbReference type="EMBL" id="MG740713">
    <property type="protein sequence ID" value="AYM54666.1"/>
    <property type="molecule type" value="Genomic_DNA"/>
</dbReference>
<evidence type="ECO:0000256" key="14">
    <source>
        <dbReference type="ARBA" id="ARBA00023124"/>
    </source>
</evidence>
<evidence type="ECO:0000256" key="15">
    <source>
        <dbReference type="ARBA" id="ARBA00023125"/>
    </source>
</evidence>
<dbReference type="GO" id="GO:0003677">
    <property type="term" value="F:DNA binding"/>
    <property type="evidence" value="ECO:0007669"/>
    <property type="project" value="UniProtKB-KW"/>
</dbReference>
<dbReference type="GO" id="GO:0016787">
    <property type="term" value="F:hydrolase activity"/>
    <property type="evidence" value="ECO:0007669"/>
    <property type="project" value="UniProtKB-KW"/>
</dbReference>
<evidence type="ECO:0000256" key="9">
    <source>
        <dbReference type="ARBA" id="ARBA00022741"/>
    </source>
</evidence>
<evidence type="ECO:0000256" key="11">
    <source>
        <dbReference type="ARBA" id="ARBA00022801"/>
    </source>
</evidence>
<keyword evidence="7" id="KW-0540">Nuclease</keyword>
<evidence type="ECO:0000256" key="5">
    <source>
        <dbReference type="ARBA" id="ARBA00022695"/>
    </source>
</evidence>
<dbReference type="PROSITE" id="PS52020">
    <property type="entry name" value="CRESS_DNA_REP"/>
    <property type="match status" value="1"/>
</dbReference>
<evidence type="ECO:0000256" key="1">
    <source>
        <dbReference type="ARBA" id="ARBA00001946"/>
    </source>
</evidence>
<keyword evidence="13" id="KW-0067">ATP-binding</keyword>
<dbReference type="GO" id="GO:0004386">
    <property type="term" value="F:helicase activity"/>
    <property type="evidence" value="ECO:0007669"/>
    <property type="project" value="UniProtKB-KW"/>
</dbReference>
<comment type="cofactor">
    <cofactor evidence="1">
        <name>Mg(2+)</name>
        <dbReference type="ChEBI" id="CHEBI:18420"/>
    </cofactor>
</comment>
<feature type="domain" description="CRESS-DNA virus Rep endonuclease" evidence="16">
    <location>
        <begin position="6"/>
        <end position="104"/>
    </location>
</feature>
<accession>A0A3G2CHU7</accession>
<evidence type="ECO:0000256" key="3">
    <source>
        <dbReference type="ARBA" id="ARBA00022562"/>
    </source>
</evidence>
<proteinExistence type="predicted"/>
<keyword evidence="4" id="KW-0808">Transferase</keyword>
<reference evidence="17" key="1">
    <citation type="journal article" date="2018" name="Frontiers in Marine Science 4">
        <title>Novel ssDNA Viruses Detected in the Virome of Bleached, Habitat-Forming Kelp Ecklonia radiata.</title>
        <authorList>
            <person name="Beattie D.T."/>
            <person name="Lachnit T."/>
            <person name="Dinsdale E.A."/>
            <person name="Thomas T."/>
            <person name="Steinberg P.D."/>
        </authorList>
    </citation>
    <scope>NUCLEOTIDE SEQUENCE</scope>
</reference>
<keyword evidence="8" id="KW-0479">Metal-binding</keyword>
<dbReference type="InterPro" id="IPR049912">
    <property type="entry name" value="CRESS_DNA_REP"/>
</dbReference>
<dbReference type="GO" id="GO:0046872">
    <property type="term" value="F:metal ion binding"/>
    <property type="evidence" value="ECO:0007669"/>
    <property type="project" value="UniProtKB-KW"/>
</dbReference>
<dbReference type="Gene3D" id="3.40.1310.20">
    <property type="match status" value="1"/>
</dbReference>
<dbReference type="Pfam" id="PF02407">
    <property type="entry name" value="Viral_Rep"/>
    <property type="match status" value="1"/>
</dbReference>
<evidence type="ECO:0000256" key="6">
    <source>
        <dbReference type="ARBA" id="ARBA00022705"/>
    </source>
</evidence>
<keyword evidence="14" id="KW-0190">Covalent protein-DNA linkage</keyword>
<evidence type="ECO:0000256" key="4">
    <source>
        <dbReference type="ARBA" id="ARBA00022679"/>
    </source>
</evidence>
<comment type="subcellular location">
    <subcellularLocation>
        <location evidence="2">Host nucleus</location>
    </subcellularLocation>
</comment>
<keyword evidence="11" id="KW-0378">Hydrolase</keyword>
<keyword evidence="12" id="KW-0347">Helicase</keyword>
<dbReference type="GO" id="GO:0016779">
    <property type="term" value="F:nucleotidyltransferase activity"/>
    <property type="evidence" value="ECO:0007669"/>
    <property type="project" value="UniProtKB-KW"/>
</dbReference>
<keyword evidence="10" id="KW-0255">Endonuclease</keyword>